<reference evidence="1 2" key="2">
    <citation type="submission" date="2020-03" db="EMBL/GenBank/DDBJ databases">
        <authorList>
            <person name="Ichikawa N."/>
            <person name="Kimura A."/>
            <person name="Kitahashi Y."/>
            <person name="Uohara A."/>
        </authorList>
    </citation>
    <scope>NUCLEOTIDE SEQUENCE [LARGE SCALE GENOMIC DNA]</scope>
    <source>
        <strain evidence="1 2">NBRC 108638</strain>
    </source>
</reference>
<comment type="caution">
    <text evidence="1">The sequence shown here is derived from an EMBL/GenBank/DDBJ whole genome shotgun (WGS) entry which is preliminary data.</text>
</comment>
<reference evidence="1 2" key="1">
    <citation type="submission" date="2020-03" db="EMBL/GenBank/DDBJ databases">
        <title>Whole genome shotgun sequence of Phytohabitans rumicis NBRC 108638.</title>
        <authorList>
            <person name="Komaki H."/>
            <person name="Tamura T."/>
        </authorList>
    </citation>
    <scope>NUCLEOTIDE SEQUENCE [LARGE SCALE GENOMIC DNA]</scope>
    <source>
        <strain evidence="1 2">NBRC 108638</strain>
    </source>
</reference>
<keyword evidence="2" id="KW-1185">Reference proteome</keyword>
<dbReference type="RefSeq" id="WP_173075295.1">
    <property type="nucleotide sequence ID" value="NZ_BLPG01000001.1"/>
</dbReference>
<gene>
    <name evidence="1" type="ORF">Prum_017090</name>
</gene>
<dbReference type="Proteomes" id="UP000482960">
    <property type="component" value="Unassembled WGS sequence"/>
</dbReference>
<sequence>MGPRTWGRVGDEGGVVGAVGSQESGSVAPARWVSAVGDTTSTWTHTGPAACATLDGTARAPLPAAVNSVLDVPLEPSVQVTR</sequence>
<evidence type="ECO:0000313" key="1">
    <source>
        <dbReference type="EMBL" id="GFJ88067.1"/>
    </source>
</evidence>
<name>A0A6V8L1T4_9ACTN</name>
<dbReference type="EMBL" id="BLPG01000001">
    <property type="protein sequence ID" value="GFJ88067.1"/>
    <property type="molecule type" value="Genomic_DNA"/>
</dbReference>
<proteinExistence type="predicted"/>
<accession>A0A6V8L1T4</accession>
<organism evidence="1 2">
    <name type="scientific">Phytohabitans rumicis</name>
    <dbReference type="NCBI Taxonomy" id="1076125"/>
    <lineage>
        <taxon>Bacteria</taxon>
        <taxon>Bacillati</taxon>
        <taxon>Actinomycetota</taxon>
        <taxon>Actinomycetes</taxon>
        <taxon>Micromonosporales</taxon>
        <taxon>Micromonosporaceae</taxon>
    </lineage>
</organism>
<evidence type="ECO:0000313" key="2">
    <source>
        <dbReference type="Proteomes" id="UP000482960"/>
    </source>
</evidence>
<dbReference type="AlphaFoldDB" id="A0A6V8L1T4"/>
<protein>
    <submittedName>
        <fullName evidence="1">Uncharacterized protein</fullName>
    </submittedName>
</protein>